<feature type="domain" description="Reverse transcriptase" evidence="1">
    <location>
        <begin position="36"/>
        <end position="183"/>
    </location>
</feature>
<evidence type="ECO:0000313" key="3">
    <source>
        <dbReference type="Proteomes" id="UP001234989"/>
    </source>
</evidence>
<evidence type="ECO:0000259" key="1">
    <source>
        <dbReference type="Pfam" id="PF00078"/>
    </source>
</evidence>
<proteinExistence type="predicted"/>
<dbReference type="AlphaFoldDB" id="A0AAF0T7K1"/>
<name>A0AAF0T7K1_SOLVR</name>
<keyword evidence="3" id="KW-1185">Reference proteome</keyword>
<organism evidence="2 3">
    <name type="scientific">Solanum verrucosum</name>
    <dbReference type="NCBI Taxonomy" id="315347"/>
    <lineage>
        <taxon>Eukaryota</taxon>
        <taxon>Viridiplantae</taxon>
        <taxon>Streptophyta</taxon>
        <taxon>Embryophyta</taxon>
        <taxon>Tracheophyta</taxon>
        <taxon>Spermatophyta</taxon>
        <taxon>Magnoliopsida</taxon>
        <taxon>eudicotyledons</taxon>
        <taxon>Gunneridae</taxon>
        <taxon>Pentapetalae</taxon>
        <taxon>asterids</taxon>
        <taxon>lamiids</taxon>
        <taxon>Solanales</taxon>
        <taxon>Solanaceae</taxon>
        <taxon>Solanoideae</taxon>
        <taxon>Solaneae</taxon>
        <taxon>Solanum</taxon>
    </lineage>
</organism>
<dbReference type="SUPFAM" id="SSF56672">
    <property type="entry name" value="DNA/RNA polymerases"/>
    <property type="match status" value="1"/>
</dbReference>
<dbReference type="PANTHER" id="PTHR24559:SF444">
    <property type="entry name" value="REVERSE TRANSCRIPTASE DOMAIN-CONTAINING PROTEIN"/>
    <property type="match status" value="1"/>
</dbReference>
<dbReference type="Pfam" id="PF00078">
    <property type="entry name" value="RVT_1"/>
    <property type="match status" value="1"/>
</dbReference>
<protein>
    <recommendedName>
        <fullName evidence="1">Reverse transcriptase domain-containing protein</fullName>
    </recommendedName>
</protein>
<dbReference type="Gene3D" id="3.30.70.270">
    <property type="match status" value="1"/>
</dbReference>
<accession>A0AAF0T7K1</accession>
<reference evidence="2" key="1">
    <citation type="submission" date="2023-08" db="EMBL/GenBank/DDBJ databases">
        <title>A de novo genome assembly of Solanum verrucosum Schlechtendal, a Mexican diploid species geographically isolated from the other diploid A-genome species in potato relatives.</title>
        <authorList>
            <person name="Hosaka K."/>
        </authorList>
    </citation>
    <scope>NUCLEOTIDE SEQUENCE</scope>
    <source>
        <tissue evidence="2">Young leaves</tissue>
    </source>
</reference>
<dbReference type="InterPro" id="IPR043502">
    <property type="entry name" value="DNA/RNA_pol_sf"/>
</dbReference>
<dbReference type="InterPro" id="IPR000477">
    <property type="entry name" value="RT_dom"/>
</dbReference>
<dbReference type="Proteomes" id="UP001234989">
    <property type="component" value="Chromosome 1"/>
</dbReference>
<dbReference type="Gene3D" id="3.10.10.10">
    <property type="entry name" value="HIV Type 1 Reverse Transcriptase, subunit A, domain 1"/>
    <property type="match status" value="1"/>
</dbReference>
<gene>
    <name evidence="2" type="ORF">MTR67_001521</name>
</gene>
<sequence length="184" mass="21169">MAQAELIELKAQIQDLLDIGFIHPSASPWGAPVLFVKKNDGSMRIRIDYQQLNRVTIQNKYPLPQIDDLLDQLQGASVFSKIDIIFGYHQLKIKPEDVPKTMFRTLYGHYKFLVMSFRLTSAPATFMNLMNGVFKQFFDSFVIVVISRNFGLLKSEEEHVDYLRIVVGVLGKQMLYAKFSKCEI</sequence>
<dbReference type="PANTHER" id="PTHR24559">
    <property type="entry name" value="TRANSPOSON TY3-I GAG-POL POLYPROTEIN"/>
    <property type="match status" value="1"/>
</dbReference>
<dbReference type="CDD" id="cd01647">
    <property type="entry name" value="RT_LTR"/>
    <property type="match status" value="1"/>
</dbReference>
<dbReference type="InterPro" id="IPR043128">
    <property type="entry name" value="Rev_trsase/Diguanyl_cyclase"/>
</dbReference>
<evidence type="ECO:0000313" key="2">
    <source>
        <dbReference type="EMBL" id="WMV08136.1"/>
    </source>
</evidence>
<dbReference type="EMBL" id="CP133612">
    <property type="protein sequence ID" value="WMV08136.1"/>
    <property type="molecule type" value="Genomic_DNA"/>
</dbReference>
<dbReference type="InterPro" id="IPR053134">
    <property type="entry name" value="RNA-dir_DNA_polymerase"/>
</dbReference>